<reference evidence="2" key="2">
    <citation type="submission" date="2022-11" db="EMBL/GenBank/DDBJ databases">
        <title>Prophages regulate Shewanella fidelis motility and biofilm formation: implications for gut colonization dynamics in Ciona robusta.</title>
        <authorList>
            <person name="Natarajan O."/>
            <person name="Gibboney S.L."/>
            <person name="Young M.N."/>
            <person name="Lim S.J."/>
            <person name="Pluta N."/>
            <person name="Atkinson C.G.F."/>
            <person name="Leigh B.A."/>
            <person name="Liberti A."/>
            <person name="Kees E."/>
            <person name="Breitbart M."/>
            <person name="Gralnick J."/>
            <person name="Dishaw L.J."/>
        </authorList>
    </citation>
    <scope>NUCLEOTIDE SEQUENCE</scope>
    <source>
        <strain evidence="2">3313</strain>
    </source>
</reference>
<feature type="domain" description="STAS" evidence="1">
    <location>
        <begin position="13"/>
        <end position="97"/>
    </location>
</feature>
<accession>A0AAW8NG46</accession>
<evidence type="ECO:0000313" key="3">
    <source>
        <dbReference type="EMBL" id="MDW4824933.1"/>
    </source>
</evidence>
<dbReference type="EMBL" id="JAPMLE010000001">
    <property type="protein sequence ID" value="MDR8522314.1"/>
    <property type="molecule type" value="Genomic_DNA"/>
</dbReference>
<reference evidence="3 5" key="1">
    <citation type="journal article" date="2022" name="bioRxiv">
        <title>Prophages regulate Shewanella fidelis 3313 motility and biofilm formation: implications for gut colonization dynamics in Ciona robusta.</title>
        <authorList>
            <person name="Natarajan O."/>
            <person name="Gibboney S.L."/>
            <person name="Young M.N."/>
            <person name="Lim S.J."/>
            <person name="Pluta N."/>
            <person name="Atkinson C.G."/>
            <person name="Leigh B.A."/>
            <person name="Liberti A."/>
            <person name="Kees E.D."/>
            <person name="Breitbart M."/>
            <person name="Gralnick J.A."/>
            <person name="Dishaw L.J."/>
        </authorList>
    </citation>
    <scope>NUCLEOTIDE SEQUENCE [LARGE SCALE GENOMIC DNA]</scope>
    <source>
        <strain evidence="3 5">JG4066</strain>
    </source>
</reference>
<dbReference type="Proteomes" id="UP001259340">
    <property type="component" value="Unassembled WGS sequence"/>
</dbReference>
<dbReference type="AlphaFoldDB" id="A0AAW8NG46"/>
<protein>
    <submittedName>
        <fullName evidence="2">STAS domain-containing protein</fullName>
    </submittedName>
</protein>
<dbReference type="CDD" id="cd07043">
    <property type="entry name" value="STAS_anti-anti-sigma_factors"/>
    <property type="match status" value="1"/>
</dbReference>
<dbReference type="PANTHER" id="PTHR35849">
    <property type="entry name" value="BLR2341 PROTEIN"/>
    <property type="match status" value="1"/>
</dbReference>
<evidence type="ECO:0000313" key="4">
    <source>
        <dbReference type="Proteomes" id="UP001259340"/>
    </source>
</evidence>
<gene>
    <name evidence="2" type="ORF">OS133_01175</name>
    <name evidence="3" type="ORF">OS134_12775</name>
</gene>
<dbReference type="Pfam" id="PF13466">
    <property type="entry name" value="STAS_2"/>
    <property type="match status" value="1"/>
</dbReference>
<comment type="caution">
    <text evidence="2">The sequence shown here is derived from an EMBL/GenBank/DDBJ whole genome shotgun (WGS) entry which is preliminary data.</text>
</comment>
<dbReference type="InterPro" id="IPR002645">
    <property type="entry name" value="STAS_dom"/>
</dbReference>
<proteinExistence type="predicted"/>
<evidence type="ECO:0000313" key="2">
    <source>
        <dbReference type="EMBL" id="MDR8522314.1"/>
    </source>
</evidence>
<sequence>MAEFKQQGPVCIVSGLLDQQTVRSLWNDRSSILAPETAALKLAEIEYCDSAGVAFLLELVSIFAAKGISLKLVSPSEQLKKFITLYDLNDFFIEEAK</sequence>
<keyword evidence="5" id="KW-1185">Reference proteome</keyword>
<dbReference type="SUPFAM" id="SSF52091">
    <property type="entry name" value="SpoIIaa-like"/>
    <property type="match status" value="1"/>
</dbReference>
<organism evidence="2 4">
    <name type="scientific">Shewanella fidelis</name>
    <dbReference type="NCBI Taxonomy" id="173509"/>
    <lineage>
        <taxon>Bacteria</taxon>
        <taxon>Pseudomonadati</taxon>
        <taxon>Pseudomonadota</taxon>
        <taxon>Gammaproteobacteria</taxon>
        <taxon>Alteromonadales</taxon>
        <taxon>Shewanellaceae</taxon>
        <taxon>Shewanella</taxon>
    </lineage>
</organism>
<dbReference type="InterPro" id="IPR058548">
    <property type="entry name" value="MlaB-like_STAS"/>
</dbReference>
<dbReference type="Gene3D" id="3.30.750.24">
    <property type="entry name" value="STAS domain"/>
    <property type="match status" value="1"/>
</dbReference>
<dbReference type="Proteomes" id="UP001271263">
    <property type="component" value="Unassembled WGS sequence"/>
</dbReference>
<name>A0AAW8NG46_9GAMM</name>
<dbReference type="RefSeq" id="WP_310653731.1">
    <property type="nucleotide sequence ID" value="NZ_JAPMLA010000006.1"/>
</dbReference>
<dbReference type="EMBL" id="JAPMLD010000005">
    <property type="protein sequence ID" value="MDW4824933.1"/>
    <property type="molecule type" value="Genomic_DNA"/>
</dbReference>
<evidence type="ECO:0000313" key="5">
    <source>
        <dbReference type="Proteomes" id="UP001271263"/>
    </source>
</evidence>
<dbReference type="PROSITE" id="PS50801">
    <property type="entry name" value="STAS"/>
    <property type="match status" value="1"/>
</dbReference>
<dbReference type="InterPro" id="IPR052746">
    <property type="entry name" value="MlaB_ABC_Transporter"/>
</dbReference>
<dbReference type="PANTHER" id="PTHR35849:SF1">
    <property type="entry name" value="INTERMEMBRANE PHOSPHOLIPID TRANSPORT SYSTEM BINDING PROTEIN MLAB"/>
    <property type="match status" value="1"/>
</dbReference>
<dbReference type="InterPro" id="IPR036513">
    <property type="entry name" value="STAS_dom_sf"/>
</dbReference>
<evidence type="ECO:0000259" key="1">
    <source>
        <dbReference type="PROSITE" id="PS50801"/>
    </source>
</evidence>